<organism evidence="10 11">
    <name type="scientific">Streptobacillus felis</name>
    <dbReference type="NCBI Taxonomy" id="1384509"/>
    <lineage>
        <taxon>Bacteria</taxon>
        <taxon>Fusobacteriati</taxon>
        <taxon>Fusobacteriota</taxon>
        <taxon>Fusobacteriia</taxon>
        <taxon>Fusobacteriales</taxon>
        <taxon>Leptotrichiaceae</taxon>
        <taxon>Streptobacillus</taxon>
    </lineage>
</organism>
<feature type="transmembrane region" description="Helical" evidence="9">
    <location>
        <begin position="258"/>
        <end position="275"/>
    </location>
</feature>
<feature type="transmembrane region" description="Helical" evidence="9">
    <location>
        <begin position="39"/>
        <end position="59"/>
    </location>
</feature>
<dbReference type="InterPro" id="IPR037294">
    <property type="entry name" value="ABC_BtuC-like"/>
</dbReference>
<dbReference type="EMBL" id="JABMKT010000020">
    <property type="protein sequence ID" value="NYV28056.1"/>
    <property type="molecule type" value="Genomic_DNA"/>
</dbReference>
<gene>
    <name evidence="10" type="ORF">HP397_04415</name>
</gene>
<accession>A0A7Z0T796</accession>
<dbReference type="OrthoDB" id="9798540at2"/>
<sequence>MFDILLNSYTFKVVTIGCSLLGMISAIVGSFAVLKKESLLGDGIAHSSLAGICIAYLLTGKKELSILLLGALIVGLICVLFIHFIGSYSKVKFDSAIALTLSTFFGLGLVLLTYLKRVPGAQKAGLSSFIFGQASTLVAKDIYLISVVGLVLLFLVIFFWKEIKISIFDKDYAKTIGINSNLYRLLVSIIIVINVIIGIQIAGVVLMTAMMVSPVVAAKQWSNKLNIVVIISAVFGAISGFVGSLVSSLNSTLPTGPIIVVVLSIFVIFSLLFSSKKGIIYRYIRKIKFRNELKRKWTR</sequence>
<dbReference type="GO" id="GO:0055085">
    <property type="term" value="P:transmembrane transport"/>
    <property type="evidence" value="ECO:0007669"/>
    <property type="project" value="InterPro"/>
</dbReference>
<dbReference type="Pfam" id="PF00950">
    <property type="entry name" value="ABC-3"/>
    <property type="match status" value="1"/>
</dbReference>
<dbReference type="RefSeq" id="WP_067323219.1">
    <property type="nucleotide sequence ID" value="NZ_CBCRWS010000014.1"/>
</dbReference>
<feature type="transmembrane region" description="Helical" evidence="9">
    <location>
        <begin position="97"/>
        <end position="115"/>
    </location>
</feature>
<evidence type="ECO:0000256" key="8">
    <source>
        <dbReference type="RuleBase" id="RU003943"/>
    </source>
</evidence>
<keyword evidence="7 9" id="KW-0472">Membrane</keyword>
<dbReference type="InterPro" id="IPR001626">
    <property type="entry name" value="ABC_TroCD"/>
</dbReference>
<keyword evidence="11" id="KW-1185">Reference proteome</keyword>
<reference evidence="10 11" key="1">
    <citation type="submission" date="2020-05" db="EMBL/GenBank/DDBJ databases">
        <title>Streptobacillus felis strain LHL191014123.</title>
        <authorList>
            <person name="Fawzy A."/>
            <person name="Rau J."/>
            <person name="Risse K."/>
            <person name="Schauerte N."/>
            <person name="Geiger C."/>
            <person name="Blom J."/>
            <person name="Imirzalioglu C."/>
            <person name="Falgenhauer J."/>
            <person name="Bach A."/>
            <person name="Herden C."/>
            <person name="Eisenberg T."/>
        </authorList>
    </citation>
    <scope>NUCLEOTIDE SEQUENCE [LARGE SCALE GENOMIC DNA]</scope>
    <source>
        <strain evidence="10 11">LHL191014123</strain>
    </source>
</reference>
<keyword evidence="3 8" id="KW-0813">Transport</keyword>
<dbReference type="GO" id="GO:0071281">
    <property type="term" value="P:cellular response to iron ion"/>
    <property type="evidence" value="ECO:0007669"/>
    <property type="project" value="UniProtKB-ARBA"/>
</dbReference>
<evidence type="ECO:0000256" key="2">
    <source>
        <dbReference type="ARBA" id="ARBA00008034"/>
    </source>
</evidence>
<dbReference type="PANTHER" id="PTHR30477:SF3">
    <property type="entry name" value="METAL TRANSPORT SYSTEM MEMBRANE PROTEIN CT_069-RELATED"/>
    <property type="match status" value="1"/>
</dbReference>
<evidence type="ECO:0000313" key="10">
    <source>
        <dbReference type="EMBL" id="NYV28056.1"/>
    </source>
</evidence>
<dbReference type="AlphaFoldDB" id="A0A7Z0T796"/>
<evidence type="ECO:0000256" key="7">
    <source>
        <dbReference type="ARBA" id="ARBA00023136"/>
    </source>
</evidence>
<evidence type="ECO:0000256" key="4">
    <source>
        <dbReference type="ARBA" id="ARBA00022475"/>
    </source>
</evidence>
<comment type="similarity">
    <text evidence="2 8">Belongs to the ABC-3 integral membrane protein family.</text>
</comment>
<evidence type="ECO:0000313" key="11">
    <source>
        <dbReference type="Proteomes" id="UP000526184"/>
    </source>
</evidence>
<evidence type="ECO:0000256" key="3">
    <source>
        <dbReference type="ARBA" id="ARBA00022448"/>
    </source>
</evidence>
<dbReference type="GO" id="GO:0043190">
    <property type="term" value="C:ATP-binding cassette (ABC) transporter complex"/>
    <property type="evidence" value="ECO:0007669"/>
    <property type="project" value="InterPro"/>
</dbReference>
<evidence type="ECO:0000256" key="6">
    <source>
        <dbReference type="ARBA" id="ARBA00022989"/>
    </source>
</evidence>
<keyword evidence="4" id="KW-1003">Cell membrane</keyword>
<dbReference type="GO" id="GO:0010043">
    <property type="term" value="P:response to zinc ion"/>
    <property type="evidence" value="ECO:0007669"/>
    <property type="project" value="TreeGrafter"/>
</dbReference>
<dbReference type="Proteomes" id="UP000526184">
    <property type="component" value="Unassembled WGS sequence"/>
</dbReference>
<comment type="subcellular location">
    <subcellularLocation>
        <location evidence="1 8">Cell membrane</location>
        <topology evidence="1 8">Multi-pass membrane protein</topology>
    </subcellularLocation>
</comment>
<keyword evidence="6 9" id="KW-1133">Transmembrane helix</keyword>
<evidence type="ECO:0000256" key="5">
    <source>
        <dbReference type="ARBA" id="ARBA00022692"/>
    </source>
</evidence>
<evidence type="ECO:0000256" key="1">
    <source>
        <dbReference type="ARBA" id="ARBA00004651"/>
    </source>
</evidence>
<name>A0A7Z0T796_9FUSO</name>
<proteinExistence type="inferred from homology"/>
<comment type="caution">
    <text evidence="10">The sequence shown here is derived from an EMBL/GenBank/DDBJ whole genome shotgun (WGS) entry which is preliminary data.</text>
</comment>
<evidence type="ECO:0000256" key="9">
    <source>
        <dbReference type="SAM" id="Phobius"/>
    </source>
</evidence>
<feature type="transmembrane region" description="Helical" evidence="9">
    <location>
        <begin position="185"/>
        <end position="213"/>
    </location>
</feature>
<dbReference type="PANTHER" id="PTHR30477">
    <property type="entry name" value="ABC-TRANSPORTER METAL-BINDING PROTEIN"/>
    <property type="match status" value="1"/>
</dbReference>
<feature type="transmembrane region" description="Helical" evidence="9">
    <location>
        <begin position="225"/>
        <end position="246"/>
    </location>
</feature>
<dbReference type="FunFam" id="1.10.3470.10:FF:000003">
    <property type="entry name" value="Iron ABC transporter permease SitD"/>
    <property type="match status" value="1"/>
</dbReference>
<dbReference type="CDD" id="cd06550">
    <property type="entry name" value="TM_ABC_iron-siderophores_like"/>
    <property type="match status" value="1"/>
</dbReference>
<protein>
    <submittedName>
        <fullName evidence="10">Metal ABC transporter permease</fullName>
    </submittedName>
</protein>
<dbReference type="SUPFAM" id="SSF81345">
    <property type="entry name" value="ABC transporter involved in vitamin B12 uptake, BtuC"/>
    <property type="match status" value="1"/>
</dbReference>
<feature type="transmembrane region" description="Helical" evidence="9">
    <location>
        <begin position="142"/>
        <end position="160"/>
    </location>
</feature>
<dbReference type="Gene3D" id="1.10.3470.10">
    <property type="entry name" value="ABC transporter involved in vitamin B12 uptake, BtuC"/>
    <property type="match status" value="1"/>
</dbReference>
<feature type="transmembrane region" description="Helical" evidence="9">
    <location>
        <begin position="12"/>
        <end position="33"/>
    </location>
</feature>
<feature type="transmembrane region" description="Helical" evidence="9">
    <location>
        <begin position="66"/>
        <end position="85"/>
    </location>
</feature>
<keyword evidence="5 8" id="KW-0812">Transmembrane</keyword>